<dbReference type="Proteomes" id="UP000292424">
    <property type="component" value="Chromosome"/>
</dbReference>
<feature type="signal peptide" evidence="1">
    <location>
        <begin position="1"/>
        <end position="21"/>
    </location>
</feature>
<dbReference type="EMBL" id="CP044016">
    <property type="protein sequence ID" value="QES88097.1"/>
    <property type="molecule type" value="Genomic_DNA"/>
</dbReference>
<evidence type="ECO:0000256" key="1">
    <source>
        <dbReference type="SAM" id="SignalP"/>
    </source>
</evidence>
<organism evidence="2 3">
    <name type="scientific">Rhizosphaericola mali</name>
    <dbReference type="NCBI Taxonomy" id="2545455"/>
    <lineage>
        <taxon>Bacteria</taxon>
        <taxon>Pseudomonadati</taxon>
        <taxon>Bacteroidota</taxon>
        <taxon>Chitinophagia</taxon>
        <taxon>Chitinophagales</taxon>
        <taxon>Chitinophagaceae</taxon>
        <taxon>Rhizosphaericola</taxon>
    </lineage>
</organism>
<sequence>MKIKILMFAFLLMAIFTKSEAQSISEFRKLNIPTKSNRLTDSIHIMLSLNDKQTQQMHQIITDGLTEIQPIVHSDKSRYSKWRMLKGIRNKYQSQVKTILTKDQWAKWETEKKALIAYYKEQIGNIPLRTSFSN</sequence>
<evidence type="ECO:0000313" key="2">
    <source>
        <dbReference type="EMBL" id="QES88097.1"/>
    </source>
</evidence>
<name>A0A5P2FYU1_9BACT</name>
<evidence type="ECO:0000313" key="3">
    <source>
        <dbReference type="Proteomes" id="UP000292424"/>
    </source>
</evidence>
<protein>
    <submittedName>
        <fullName evidence="2">Uncharacterized protein</fullName>
    </submittedName>
</protein>
<feature type="chain" id="PRO_5024302733" evidence="1">
    <location>
        <begin position="22"/>
        <end position="134"/>
    </location>
</feature>
<keyword evidence="3" id="KW-1185">Reference proteome</keyword>
<reference evidence="2 3" key="1">
    <citation type="submission" date="2019-09" db="EMBL/GenBank/DDBJ databases">
        <title>Complete genome sequence of Arachidicoccus sp. B3-10 isolated from apple orchard soil.</title>
        <authorList>
            <person name="Kim H.S."/>
            <person name="Han K.-I."/>
            <person name="Suh M.K."/>
            <person name="Lee K.C."/>
            <person name="Eom M.K."/>
            <person name="Kim J.-S."/>
            <person name="Kang S.W."/>
            <person name="Sin Y."/>
            <person name="Lee J.-S."/>
        </authorList>
    </citation>
    <scope>NUCLEOTIDE SEQUENCE [LARGE SCALE GENOMIC DNA]</scope>
    <source>
        <strain evidence="2 3">B3-10</strain>
    </source>
</reference>
<gene>
    <name evidence="2" type="ORF">E0W69_005260</name>
</gene>
<accession>A0A5P2FYU1</accession>
<dbReference type="RefSeq" id="WP_131328984.1">
    <property type="nucleotide sequence ID" value="NZ_CP044016.1"/>
</dbReference>
<proteinExistence type="predicted"/>
<dbReference type="AlphaFoldDB" id="A0A5P2FYU1"/>
<dbReference type="KEGG" id="arac:E0W69_005260"/>
<keyword evidence="1" id="KW-0732">Signal</keyword>